<evidence type="ECO:0000313" key="2">
    <source>
        <dbReference type="EMBL" id="KAK1806175.1"/>
    </source>
</evidence>
<accession>A0AAD9E3T8</accession>
<dbReference type="EMBL" id="JAROKS010000001">
    <property type="protein sequence ID" value="KAK1806175.1"/>
    <property type="molecule type" value="Genomic_DNA"/>
</dbReference>
<dbReference type="Proteomes" id="UP001239994">
    <property type="component" value="Unassembled WGS sequence"/>
</dbReference>
<evidence type="ECO:0000313" key="3">
    <source>
        <dbReference type="Proteomes" id="UP001239994"/>
    </source>
</evidence>
<feature type="domain" description="Alkylated DNA repair protein AlkB homologue 8 N-terminal" evidence="1">
    <location>
        <begin position="25"/>
        <end position="64"/>
    </location>
</feature>
<dbReference type="GO" id="GO:0008168">
    <property type="term" value="F:methyltransferase activity"/>
    <property type="evidence" value="ECO:0007669"/>
    <property type="project" value="InterPro"/>
</dbReference>
<reference evidence="2" key="1">
    <citation type="submission" date="2023-03" db="EMBL/GenBank/DDBJ databases">
        <title>Electrophorus voltai genome.</title>
        <authorList>
            <person name="Bian C."/>
        </authorList>
    </citation>
    <scope>NUCLEOTIDE SEQUENCE</scope>
    <source>
        <strain evidence="2">CB-2022</strain>
        <tissue evidence="2">Muscle</tissue>
    </source>
</reference>
<sequence length="84" mass="9512">MVPTVIFEMALEHRDGHMGLENLTWTFNTSSTAKKAQQRLYFLRGLRKAHLPPTILTMFFREAIKIILLGLGIAPSQTARPCSK</sequence>
<gene>
    <name evidence="2" type="ORF">P4O66_000067</name>
</gene>
<proteinExistence type="predicted"/>
<dbReference type="InterPro" id="IPR015095">
    <property type="entry name" value="AlkB_hom8_N"/>
</dbReference>
<dbReference type="GO" id="GO:0016706">
    <property type="term" value="F:2-oxoglutarate-dependent dioxygenase activity"/>
    <property type="evidence" value="ECO:0007669"/>
    <property type="project" value="InterPro"/>
</dbReference>
<dbReference type="AlphaFoldDB" id="A0AAD9E3T8"/>
<protein>
    <recommendedName>
        <fullName evidence="1">Alkylated DNA repair protein AlkB homologue 8 N-terminal domain-containing protein</fullName>
    </recommendedName>
</protein>
<name>A0AAD9E3T8_9TELE</name>
<dbReference type="Pfam" id="PF09004">
    <property type="entry name" value="ALKBH8_N"/>
    <property type="match status" value="1"/>
</dbReference>
<comment type="caution">
    <text evidence="2">The sequence shown here is derived from an EMBL/GenBank/DDBJ whole genome shotgun (WGS) entry which is preliminary data.</text>
</comment>
<evidence type="ECO:0000259" key="1">
    <source>
        <dbReference type="Pfam" id="PF09004"/>
    </source>
</evidence>
<keyword evidence="3" id="KW-1185">Reference proteome</keyword>
<organism evidence="2 3">
    <name type="scientific">Electrophorus voltai</name>
    <dbReference type="NCBI Taxonomy" id="2609070"/>
    <lineage>
        <taxon>Eukaryota</taxon>
        <taxon>Metazoa</taxon>
        <taxon>Chordata</taxon>
        <taxon>Craniata</taxon>
        <taxon>Vertebrata</taxon>
        <taxon>Euteleostomi</taxon>
        <taxon>Actinopterygii</taxon>
        <taxon>Neopterygii</taxon>
        <taxon>Teleostei</taxon>
        <taxon>Ostariophysi</taxon>
        <taxon>Gymnotiformes</taxon>
        <taxon>Gymnotoidei</taxon>
        <taxon>Gymnotidae</taxon>
        <taxon>Electrophorus</taxon>
    </lineage>
</organism>